<dbReference type="EMBL" id="FQUX01000007">
    <property type="protein sequence ID" value="SHF76536.1"/>
    <property type="molecule type" value="Genomic_DNA"/>
</dbReference>
<evidence type="ECO:0000256" key="1">
    <source>
        <dbReference type="ARBA" id="ARBA00001947"/>
    </source>
</evidence>
<keyword evidence="4" id="KW-0862">Zinc</keyword>
<dbReference type="SUPFAM" id="SSF50129">
    <property type="entry name" value="GroES-like"/>
    <property type="match status" value="1"/>
</dbReference>
<dbReference type="SMART" id="SM00829">
    <property type="entry name" value="PKS_ER"/>
    <property type="match status" value="1"/>
</dbReference>
<keyword evidence="8" id="KW-1185">Reference proteome</keyword>
<dbReference type="Proteomes" id="UP000184406">
    <property type="component" value="Unassembled WGS sequence"/>
</dbReference>
<evidence type="ECO:0000313" key="7">
    <source>
        <dbReference type="EMBL" id="SHF76536.1"/>
    </source>
</evidence>
<keyword evidence="3" id="KW-0479">Metal-binding</keyword>
<dbReference type="OrthoDB" id="9787435at2"/>
<dbReference type="Gene3D" id="3.40.50.720">
    <property type="entry name" value="NAD(P)-binding Rossmann-like Domain"/>
    <property type="match status" value="1"/>
</dbReference>
<dbReference type="InterPro" id="IPR036291">
    <property type="entry name" value="NAD(P)-bd_dom_sf"/>
</dbReference>
<feature type="domain" description="Enoyl reductase (ER)" evidence="6">
    <location>
        <begin position="9"/>
        <end position="343"/>
    </location>
</feature>
<dbReference type="Pfam" id="PF08240">
    <property type="entry name" value="ADH_N"/>
    <property type="match status" value="1"/>
</dbReference>
<dbReference type="PANTHER" id="PTHR43161">
    <property type="entry name" value="SORBITOL DEHYDROGENASE"/>
    <property type="match status" value="1"/>
</dbReference>
<evidence type="ECO:0000256" key="3">
    <source>
        <dbReference type="ARBA" id="ARBA00022723"/>
    </source>
</evidence>
<reference evidence="8" key="1">
    <citation type="submission" date="2016-11" db="EMBL/GenBank/DDBJ databases">
        <authorList>
            <person name="Varghese N."/>
            <person name="Submissions S."/>
        </authorList>
    </citation>
    <scope>NUCLEOTIDE SEQUENCE [LARGE SCALE GENOMIC DNA]</scope>
    <source>
        <strain evidence="8">DSM 17539</strain>
    </source>
</reference>
<dbReference type="InterPro" id="IPR013149">
    <property type="entry name" value="ADH-like_C"/>
</dbReference>
<dbReference type="Gene3D" id="3.90.180.10">
    <property type="entry name" value="Medium-chain alcohol dehydrogenases, catalytic domain"/>
    <property type="match status" value="1"/>
</dbReference>
<dbReference type="Pfam" id="PF00107">
    <property type="entry name" value="ADH_zinc_N"/>
    <property type="match status" value="1"/>
</dbReference>
<evidence type="ECO:0000256" key="2">
    <source>
        <dbReference type="ARBA" id="ARBA00008072"/>
    </source>
</evidence>
<evidence type="ECO:0000313" key="8">
    <source>
        <dbReference type="Proteomes" id="UP000184406"/>
    </source>
</evidence>
<name>A0A1M5EBH7_9FLAO</name>
<evidence type="ECO:0000256" key="5">
    <source>
        <dbReference type="ARBA" id="ARBA00023002"/>
    </source>
</evidence>
<dbReference type="PANTHER" id="PTHR43161:SF9">
    <property type="entry name" value="SORBITOL DEHYDROGENASE"/>
    <property type="match status" value="1"/>
</dbReference>
<organism evidence="7 8">
    <name type="scientific">Arenibacter palladensis</name>
    <dbReference type="NCBI Taxonomy" id="237373"/>
    <lineage>
        <taxon>Bacteria</taxon>
        <taxon>Pseudomonadati</taxon>
        <taxon>Bacteroidota</taxon>
        <taxon>Flavobacteriia</taxon>
        <taxon>Flavobacteriales</taxon>
        <taxon>Flavobacteriaceae</taxon>
        <taxon>Arenibacter</taxon>
    </lineage>
</organism>
<dbReference type="InterPro" id="IPR011032">
    <property type="entry name" value="GroES-like_sf"/>
</dbReference>
<dbReference type="SUPFAM" id="SSF51735">
    <property type="entry name" value="NAD(P)-binding Rossmann-fold domains"/>
    <property type="match status" value="1"/>
</dbReference>
<sequence length="345" mass="37902">MKSYLLYGKTDIRFCDIPYPENTDENEVIVKVRSVGICGSDIHYYKDGKIGDFIPKAPFALGHELSGEIEKESSLYPELKKGTRVSINPSRPCKTCVHCKAGKQNLCPSMKYLGSASVFPHLNGGFSEYVKIPAENCVPLKDFISYEMAALLEPLSVVLHALTIAGDLEGKSVLITGAGTIGQLCHMATSLYTSKPVVITDLRAAALEKASEIGVTAALNPLEPNFEEGLFSLAPNGFDILLEASGASTILTNTVKFVKKGGKIVQLGMHHDNAQFPFAAFMKNELTFQPSFRFNQEYTLALKLLEEQKIDLTKIITKRFPFDEIPEAMKKASNSNEDIKIVVQN</sequence>
<dbReference type="GO" id="GO:0016491">
    <property type="term" value="F:oxidoreductase activity"/>
    <property type="evidence" value="ECO:0007669"/>
    <property type="project" value="UniProtKB-KW"/>
</dbReference>
<dbReference type="InterPro" id="IPR020843">
    <property type="entry name" value="ER"/>
</dbReference>
<dbReference type="AlphaFoldDB" id="A0A1M5EBH7"/>
<protein>
    <submittedName>
        <fullName evidence="7">L-idonate 5-dehydrogenase</fullName>
    </submittedName>
</protein>
<accession>A0A1M5EBH7</accession>
<dbReference type="GO" id="GO:0046872">
    <property type="term" value="F:metal ion binding"/>
    <property type="evidence" value="ECO:0007669"/>
    <property type="project" value="UniProtKB-KW"/>
</dbReference>
<evidence type="ECO:0000259" key="6">
    <source>
        <dbReference type="SMART" id="SM00829"/>
    </source>
</evidence>
<proteinExistence type="inferred from homology"/>
<comment type="cofactor">
    <cofactor evidence="1">
        <name>Zn(2+)</name>
        <dbReference type="ChEBI" id="CHEBI:29105"/>
    </cofactor>
</comment>
<evidence type="ECO:0000256" key="4">
    <source>
        <dbReference type="ARBA" id="ARBA00022833"/>
    </source>
</evidence>
<comment type="similarity">
    <text evidence="2">Belongs to the zinc-containing alcohol dehydrogenase family.</text>
</comment>
<keyword evidence="5" id="KW-0560">Oxidoreductase</keyword>
<gene>
    <name evidence="7" type="ORF">SAMN03080594_10765</name>
</gene>
<dbReference type="RefSeq" id="WP_072863862.1">
    <property type="nucleotide sequence ID" value="NZ_FQUX01000007.1"/>
</dbReference>
<dbReference type="InterPro" id="IPR013154">
    <property type="entry name" value="ADH-like_N"/>
</dbReference>